<accession>A0ABV8FQH2</accession>
<feature type="transmembrane region" description="Helical" evidence="2">
    <location>
        <begin position="465"/>
        <end position="485"/>
    </location>
</feature>
<keyword evidence="2" id="KW-0812">Transmembrane</keyword>
<feature type="transmembrane region" description="Helical" evidence="2">
    <location>
        <begin position="251"/>
        <end position="272"/>
    </location>
</feature>
<feature type="region of interest" description="Disordered" evidence="1">
    <location>
        <begin position="302"/>
        <end position="369"/>
    </location>
</feature>
<evidence type="ECO:0000256" key="1">
    <source>
        <dbReference type="SAM" id="MobiDB-lite"/>
    </source>
</evidence>
<feature type="transmembrane region" description="Helical" evidence="2">
    <location>
        <begin position="198"/>
        <end position="219"/>
    </location>
</feature>
<dbReference type="Proteomes" id="UP001595847">
    <property type="component" value="Unassembled WGS sequence"/>
</dbReference>
<dbReference type="Pfam" id="PF03929">
    <property type="entry name" value="PepSY_TM"/>
    <property type="match status" value="1"/>
</dbReference>
<feature type="region of interest" description="Disordered" evidence="1">
    <location>
        <begin position="1"/>
        <end position="43"/>
    </location>
</feature>
<evidence type="ECO:0000313" key="3">
    <source>
        <dbReference type="EMBL" id="MFC3998330.1"/>
    </source>
</evidence>
<keyword evidence="2" id="KW-1133">Transmembrane helix</keyword>
<dbReference type="InterPro" id="IPR005625">
    <property type="entry name" value="PepSY-ass_TM"/>
</dbReference>
<dbReference type="RefSeq" id="WP_378536096.1">
    <property type="nucleotide sequence ID" value="NZ_JBHSBH010000013.1"/>
</dbReference>
<evidence type="ECO:0000256" key="2">
    <source>
        <dbReference type="SAM" id="Phobius"/>
    </source>
</evidence>
<evidence type="ECO:0000313" key="4">
    <source>
        <dbReference type="Proteomes" id="UP001595847"/>
    </source>
</evidence>
<keyword evidence="2" id="KW-0472">Membrane</keyword>
<keyword evidence="4" id="KW-1185">Reference proteome</keyword>
<feature type="compositionally biased region" description="Low complexity" evidence="1">
    <location>
        <begin position="30"/>
        <end position="43"/>
    </location>
</feature>
<gene>
    <name evidence="3" type="ORF">ACFOVU_20560</name>
</gene>
<feature type="compositionally biased region" description="Basic and acidic residues" evidence="1">
    <location>
        <begin position="328"/>
        <end position="340"/>
    </location>
</feature>
<comment type="caution">
    <text evidence="3">The sequence shown here is derived from an EMBL/GenBank/DDBJ whole genome shotgun (WGS) entry which is preliminary data.</text>
</comment>
<sequence>MTPDEHTARLPQPPTGGAADPSASPPAPPDGAADLSASSSDSPTAQRRSAWSLLRPGLLRLHFYAGILVAPFILVAAVTGLLYVYTPQLEQALYADVLRVPVGDGQVALGEQVAAATEAHPEGTLSAVRPAAGPGESTRVLLDVPGLAESHRLGVFVDPYTGEVLGALDSYGSSAALPVRSWISELHRNLHLGEAGRVYSELAASWMWVVALGGAALWISRTRAKRGARTLLTPEPGATGRRRTMSWHGSVGLWIVVVVVAISATGLSWSRFAGANIEALRAQLNWHTPAVSAYPLASYGDGTDDTGGSGDSGHSGHGDSARAPAADGPDHDEGGGHGEEGGAGEASDGEGAGETESGHGGGHGEEDDLIVDGVDVGVDRVLAVARDAGLEGGVEIVYPPVEGASHTVQETGARWPTQHDAVAVHAPSGVVTDEVRFADYPFMAKMTRWGIDAHMGLLFGLPNQLFLTAVAIGLITVIVLGYRMWWQRRPSAATGFAMGRPFPRGAWSALPWRIRLPVIAVAVAIGYFFPLFGASLLMFLILDLILTARHLRREADADAPHPDRAS</sequence>
<feature type="transmembrane region" description="Helical" evidence="2">
    <location>
        <begin position="518"/>
        <end position="546"/>
    </location>
</feature>
<proteinExistence type="predicted"/>
<dbReference type="PANTHER" id="PTHR34219:SF1">
    <property type="entry name" value="PEPSY DOMAIN-CONTAINING PROTEIN"/>
    <property type="match status" value="1"/>
</dbReference>
<feature type="transmembrane region" description="Helical" evidence="2">
    <location>
        <begin position="61"/>
        <end position="85"/>
    </location>
</feature>
<reference evidence="4" key="1">
    <citation type="journal article" date="2019" name="Int. J. Syst. Evol. Microbiol.">
        <title>The Global Catalogue of Microorganisms (GCM) 10K type strain sequencing project: providing services to taxonomists for standard genome sequencing and annotation.</title>
        <authorList>
            <consortium name="The Broad Institute Genomics Platform"/>
            <consortium name="The Broad Institute Genome Sequencing Center for Infectious Disease"/>
            <person name="Wu L."/>
            <person name="Ma J."/>
        </authorList>
    </citation>
    <scope>NUCLEOTIDE SEQUENCE [LARGE SCALE GENOMIC DNA]</scope>
    <source>
        <strain evidence="4">TBRC 1826</strain>
    </source>
</reference>
<name>A0ABV8FQH2_9ACTN</name>
<protein>
    <submittedName>
        <fullName evidence="3">PepSY-associated TM helix domain-containing protein</fullName>
    </submittedName>
</protein>
<dbReference type="EMBL" id="JBHSBH010000013">
    <property type="protein sequence ID" value="MFC3998330.1"/>
    <property type="molecule type" value="Genomic_DNA"/>
</dbReference>
<dbReference type="PANTHER" id="PTHR34219">
    <property type="entry name" value="IRON-REGULATED INNER MEMBRANE PROTEIN-RELATED"/>
    <property type="match status" value="1"/>
</dbReference>
<organism evidence="3 4">
    <name type="scientific">Nocardiopsis sediminis</name>
    <dbReference type="NCBI Taxonomy" id="1778267"/>
    <lineage>
        <taxon>Bacteria</taxon>
        <taxon>Bacillati</taxon>
        <taxon>Actinomycetota</taxon>
        <taxon>Actinomycetes</taxon>
        <taxon>Streptosporangiales</taxon>
        <taxon>Nocardiopsidaceae</taxon>
        <taxon>Nocardiopsis</taxon>
    </lineage>
</organism>